<sequence length="126" mass="13775">MTGFEAARPRHTLPFAGTDYNLVGTLEMVEAVEAAFRESILQVASRVMSMGLNDTAKLVATLLTTAGYPTKTRDVADHIFTALGVHSPAFDALRMHLYAFLRVTLEPPELREAMAIKMGELLGKLP</sequence>
<evidence type="ECO:0000313" key="2">
    <source>
        <dbReference type="Proteomes" id="UP000676565"/>
    </source>
</evidence>
<dbReference type="Proteomes" id="UP000676565">
    <property type="component" value="Unassembled WGS sequence"/>
</dbReference>
<dbReference type="RefSeq" id="WP_210653473.1">
    <property type="nucleotide sequence ID" value="NZ_JAGKQQ010000001.1"/>
</dbReference>
<accession>A0ABS5BP15</accession>
<evidence type="ECO:0000313" key="1">
    <source>
        <dbReference type="EMBL" id="MBP3955391.1"/>
    </source>
</evidence>
<comment type="caution">
    <text evidence="1">The sequence shown here is derived from an EMBL/GenBank/DDBJ whole genome shotgun (WGS) entry which is preliminary data.</text>
</comment>
<reference evidence="1 2" key="1">
    <citation type="submission" date="2021-04" db="EMBL/GenBank/DDBJ databases">
        <authorList>
            <person name="Ivanova A."/>
        </authorList>
    </citation>
    <scope>NUCLEOTIDE SEQUENCE [LARGE SCALE GENOMIC DNA]</scope>
    <source>
        <strain evidence="1 2">G18</strain>
    </source>
</reference>
<keyword evidence="2" id="KW-1185">Reference proteome</keyword>
<name>A0ABS5BP15_9BACT</name>
<organism evidence="1 2">
    <name type="scientific">Gemmata palustris</name>
    <dbReference type="NCBI Taxonomy" id="2822762"/>
    <lineage>
        <taxon>Bacteria</taxon>
        <taxon>Pseudomonadati</taxon>
        <taxon>Planctomycetota</taxon>
        <taxon>Planctomycetia</taxon>
        <taxon>Gemmatales</taxon>
        <taxon>Gemmataceae</taxon>
        <taxon>Gemmata</taxon>
    </lineage>
</organism>
<proteinExistence type="predicted"/>
<protein>
    <submittedName>
        <fullName evidence="1">Uncharacterized protein</fullName>
    </submittedName>
</protein>
<gene>
    <name evidence="1" type="ORF">J8F10_08870</name>
</gene>
<dbReference type="EMBL" id="JAGKQQ010000001">
    <property type="protein sequence ID" value="MBP3955391.1"/>
    <property type="molecule type" value="Genomic_DNA"/>
</dbReference>